<dbReference type="SUPFAM" id="SSF46689">
    <property type="entry name" value="Homeodomain-like"/>
    <property type="match status" value="1"/>
</dbReference>
<keyword evidence="2 4" id="KW-0238">DNA-binding</keyword>
<name>A0ABW0ZJQ5_9ACTN</name>
<accession>A0ABW0ZJQ5</accession>
<reference evidence="8" key="1">
    <citation type="journal article" date="2019" name="Int. J. Syst. Evol. Microbiol.">
        <title>The Global Catalogue of Microorganisms (GCM) 10K type strain sequencing project: providing services to taxonomists for standard genome sequencing and annotation.</title>
        <authorList>
            <consortium name="The Broad Institute Genomics Platform"/>
            <consortium name="The Broad Institute Genome Sequencing Center for Infectious Disease"/>
            <person name="Wu L."/>
            <person name="Ma J."/>
        </authorList>
    </citation>
    <scope>NUCLEOTIDE SEQUENCE [LARGE SCALE GENOMIC DNA]</scope>
    <source>
        <strain evidence="8">YIM 94188</strain>
    </source>
</reference>
<comment type="caution">
    <text evidence="7">The sequence shown here is derived from an EMBL/GenBank/DDBJ whole genome shotgun (WGS) entry which is preliminary data.</text>
</comment>
<dbReference type="PRINTS" id="PR00455">
    <property type="entry name" value="HTHTETR"/>
</dbReference>
<protein>
    <submittedName>
        <fullName evidence="7">TetR/AcrR family transcriptional regulator</fullName>
    </submittedName>
</protein>
<dbReference type="PANTHER" id="PTHR30055">
    <property type="entry name" value="HTH-TYPE TRANSCRIPTIONAL REGULATOR RUTR"/>
    <property type="match status" value="1"/>
</dbReference>
<feature type="DNA-binding region" description="H-T-H motif" evidence="4">
    <location>
        <begin position="44"/>
        <end position="63"/>
    </location>
</feature>
<sequence length="203" mass="21869">MAPRAASHGSPEHVTRPRVEGDREQEILDATLDVLAEAGYDRLTMDAVAARAKASKATLYRRWNGKAALVIDALISQKPAPALADTGSLRGDLLAAFCGMGGMTDRRQMAILGSLITAISRDEEFAEAFRRDFIGPKAAVTTAIYQQAIARGEIRPEIDLDILLSVLPGILLHRMFMLGEIPTEDVITAVIDHVIIPAAANRG</sequence>
<evidence type="ECO:0000313" key="8">
    <source>
        <dbReference type="Proteomes" id="UP001596072"/>
    </source>
</evidence>
<dbReference type="Gene3D" id="1.10.357.10">
    <property type="entry name" value="Tetracycline Repressor, domain 2"/>
    <property type="match status" value="1"/>
</dbReference>
<dbReference type="Proteomes" id="UP001596072">
    <property type="component" value="Unassembled WGS sequence"/>
</dbReference>
<feature type="compositionally biased region" description="Basic and acidic residues" evidence="5">
    <location>
        <begin position="10"/>
        <end position="23"/>
    </location>
</feature>
<evidence type="ECO:0000259" key="6">
    <source>
        <dbReference type="PROSITE" id="PS50977"/>
    </source>
</evidence>
<dbReference type="SUPFAM" id="SSF48498">
    <property type="entry name" value="Tetracyclin repressor-like, C-terminal domain"/>
    <property type="match status" value="1"/>
</dbReference>
<dbReference type="InterPro" id="IPR009057">
    <property type="entry name" value="Homeodomain-like_sf"/>
</dbReference>
<dbReference type="InterPro" id="IPR011075">
    <property type="entry name" value="TetR_C"/>
</dbReference>
<evidence type="ECO:0000256" key="1">
    <source>
        <dbReference type="ARBA" id="ARBA00023015"/>
    </source>
</evidence>
<dbReference type="Pfam" id="PF00440">
    <property type="entry name" value="TetR_N"/>
    <property type="match status" value="1"/>
</dbReference>
<dbReference type="PROSITE" id="PS50977">
    <property type="entry name" value="HTH_TETR_2"/>
    <property type="match status" value="1"/>
</dbReference>
<feature type="domain" description="HTH tetR-type" evidence="6">
    <location>
        <begin position="21"/>
        <end position="81"/>
    </location>
</feature>
<evidence type="ECO:0000256" key="2">
    <source>
        <dbReference type="ARBA" id="ARBA00023125"/>
    </source>
</evidence>
<keyword evidence="1" id="KW-0805">Transcription regulation</keyword>
<feature type="region of interest" description="Disordered" evidence="5">
    <location>
        <begin position="1"/>
        <end position="23"/>
    </location>
</feature>
<dbReference type="PANTHER" id="PTHR30055:SF149">
    <property type="entry name" value="TETR-FAMILY TRANSCRIPTIONAL REGULATOR"/>
    <property type="match status" value="1"/>
</dbReference>
<dbReference type="Pfam" id="PF16859">
    <property type="entry name" value="TetR_C_11"/>
    <property type="match status" value="1"/>
</dbReference>
<organism evidence="7 8">
    <name type="scientific">Nocardioides vastitatis</name>
    <dbReference type="NCBI Taxonomy" id="2568655"/>
    <lineage>
        <taxon>Bacteria</taxon>
        <taxon>Bacillati</taxon>
        <taxon>Actinomycetota</taxon>
        <taxon>Actinomycetes</taxon>
        <taxon>Propionibacteriales</taxon>
        <taxon>Nocardioidaceae</taxon>
        <taxon>Nocardioides</taxon>
    </lineage>
</organism>
<dbReference type="PROSITE" id="PS01081">
    <property type="entry name" value="HTH_TETR_1"/>
    <property type="match status" value="1"/>
</dbReference>
<dbReference type="InterPro" id="IPR023772">
    <property type="entry name" value="DNA-bd_HTH_TetR-type_CS"/>
</dbReference>
<evidence type="ECO:0000256" key="3">
    <source>
        <dbReference type="ARBA" id="ARBA00023163"/>
    </source>
</evidence>
<gene>
    <name evidence="7" type="ORF">ACFPQB_11985</name>
</gene>
<evidence type="ECO:0000256" key="4">
    <source>
        <dbReference type="PROSITE-ProRule" id="PRU00335"/>
    </source>
</evidence>
<dbReference type="RefSeq" id="WP_136436563.1">
    <property type="nucleotide sequence ID" value="NZ_JBHSNS010000005.1"/>
</dbReference>
<keyword evidence="3" id="KW-0804">Transcription</keyword>
<keyword evidence="8" id="KW-1185">Reference proteome</keyword>
<evidence type="ECO:0000313" key="7">
    <source>
        <dbReference type="EMBL" id="MFC5729639.1"/>
    </source>
</evidence>
<dbReference type="InterPro" id="IPR001647">
    <property type="entry name" value="HTH_TetR"/>
</dbReference>
<dbReference type="EMBL" id="JBHSNS010000005">
    <property type="protein sequence ID" value="MFC5729639.1"/>
    <property type="molecule type" value="Genomic_DNA"/>
</dbReference>
<dbReference type="InterPro" id="IPR036271">
    <property type="entry name" value="Tet_transcr_reg_TetR-rel_C_sf"/>
</dbReference>
<proteinExistence type="predicted"/>
<dbReference type="InterPro" id="IPR050109">
    <property type="entry name" value="HTH-type_TetR-like_transc_reg"/>
</dbReference>
<dbReference type="Gene3D" id="1.10.10.60">
    <property type="entry name" value="Homeodomain-like"/>
    <property type="match status" value="1"/>
</dbReference>
<evidence type="ECO:0000256" key="5">
    <source>
        <dbReference type="SAM" id="MobiDB-lite"/>
    </source>
</evidence>